<comment type="caution">
    <text evidence="6">The sequence shown here is derived from an EMBL/GenBank/DDBJ whole genome shotgun (WGS) entry which is preliminary data.</text>
</comment>
<dbReference type="PANTHER" id="PTHR46376:SF1">
    <property type="entry name" value="LEUCINE-ZIPPER-LIKE TRANSCRIPTIONAL REGULATOR 1"/>
    <property type="match status" value="1"/>
</dbReference>
<dbReference type="PROSITE" id="PS50908">
    <property type="entry name" value="RWD"/>
    <property type="match status" value="1"/>
</dbReference>
<dbReference type="RefSeq" id="XP_044543637.1">
    <property type="nucleotide sequence ID" value="XM_044686325.1"/>
</dbReference>
<reference evidence="6 7" key="1">
    <citation type="journal article" date="2018" name="BMC Genomics">
        <title>The genome of Naegleria lovaniensis, the basis for a comparative approach to unravel pathogenicity factors of the human pathogenic amoeba N. fowleri.</title>
        <authorList>
            <person name="Liechti N."/>
            <person name="Schurch N."/>
            <person name="Bruggmann R."/>
            <person name="Wittwer M."/>
        </authorList>
    </citation>
    <scope>NUCLEOTIDE SEQUENCE [LARGE SCALE GENOMIC DNA]</scope>
    <source>
        <strain evidence="6 7">ATCC 30569</strain>
    </source>
</reference>
<dbReference type="Proteomes" id="UP000816034">
    <property type="component" value="Unassembled WGS sequence"/>
</dbReference>
<dbReference type="InterPro" id="IPR051568">
    <property type="entry name" value="LZTR1/Attractin"/>
</dbReference>
<sequence>MHSSSTILSSTNWQDQLEELQVLQSIYSEDVQQVCEFSENVSDSSNSGTQTSPEITLQYQLKIKSLVERGMIEHGEQDHVYHLFQTEVLLNVSCSNMYPSHESPQLVLEPLQKEIIIYCPPEMEPEHEEFKEKRRIAHEIQSFEIQELSDLLKNKASQALGQVALFSLIQDIEDYLTKSSSEITNFDAELEAIIENRKKSLKTALPPSPPKFLHITATGESMSMINDSLIATSSTSASGSPKLSQHPTSSNTASGNGSNSGGTLEDKSPINFAYHARKFTHHHHDPLLWLDQLMIPSNFVKEIGENKQLFNRILHKTANHGHNKLYVWGGFYKGAISNDLTLVEMDTSKKLMFTKQKQSKPATPRLFASFNCLPQKSLILIGGLDANNHLQSDIQIANISDLHWREVIPENDKLPPMADHSSACNQNLLYLFGGIGKQGFSNTFYVYDVPVNTLTVLSRGSDISPRAGSAMALLDDHLYVYGGYDHSTIYNDLYQFNVKTTALKKINTSSCSLSVPPLTMASLLTVPLKKDSLCLQGGWDGHKWNSAIFEFNESNLSWSVWNEENFDGIAYGSVSTHLDSYVMLGGVKSSSFHSAQDIMKHLNKSSKIMANNDQQHPVKILRFNKGLKLDEHPMDHLGRSYLKWFNEQDALDADVIFTLPLEEEQGSAMDNSNLIYAHKTMLERSPVLKRMIVVAEMKKYQIVEDNVDDQYVQNYKLHHGDPVTVRITYFPKVTQAHAALRSVLQYLYSGFIEVRHLSGDAFSDIYRLAIHLKIPLLASAFSESNNIPFDVFFSHNSKGYWDQISNEFLKIQEEPTIDDIEVYRETLSSDMSDSESPPSCLAKFIAPDLSHHPPIFKSILAHKGLLKTRSSYLQALFNSNFLEAQHGIVVFDHVSIQSIFIILKYIYSLTLSSLDASNCVEVYLASHQFDILDLQDKARAIIKEQELDEHTALQNLHISESLNDKFLKDYCIFMFAKNYDEILKREPTFFHDMTSEIRSQIYRIHLANKSKSSGK</sequence>
<gene>
    <name evidence="6" type="ORF">C9374_010747</name>
</gene>
<dbReference type="PANTHER" id="PTHR46376">
    <property type="entry name" value="LEUCINE-ZIPPER-LIKE TRANSCRIPTIONAL REGULATOR 1"/>
    <property type="match status" value="1"/>
</dbReference>
<evidence type="ECO:0000256" key="3">
    <source>
        <dbReference type="SAM" id="MobiDB-lite"/>
    </source>
</evidence>
<dbReference type="InterPro" id="IPR006575">
    <property type="entry name" value="RWD_dom"/>
</dbReference>
<accession>A0AA88KDV4</accession>
<feature type="region of interest" description="Disordered" evidence="3">
    <location>
        <begin position="233"/>
        <end position="264"/>
    </location>
</feature>
<evidence type="ECO:0000256" key="2">
    <source>
        <dbReference type="ARBA" id="ARBA00022737"/>
    </source>
</evidence>
<dbReference type="Pfam" id="PF24681">
    <property type="entry name" value="Kelch_KLHDC2_KLHL20_DRC7"/>
    <property type="match status" value="1"/>
</dbReference>
<evidence type="ECO:0000313" key="7">
    <source>
        <dbReference type="Proteomes" id="UP000816034"/>
    </source>
</evidence>
<keyword evidence="1" id="KW-0880">Kelch repeat</keyword>
<dbReference type="PROSITE" id="PS50097">
    <property type="entry name" value="BTB"/>
    <property type="match status" value="2"/>
</dbReference>
<dbReference type="SUPFAM" id="SSF54695">
    <property type="entry name" value="POZ domain"/>
    <property type="match status" value="1"/>
</dbReference>
<evidence type="ECO:0000256" key="1">
    <source>
        <dbReference type="ARBA" id="ARBA00022441"/>
    </source>
</evidence>
<evidence type="ECO:0008006" key="8">
    <source>
        <dbReference type="Google" id="ProtNLM"/>
    </source>
</evidence>
<proteinExistence type="predicted"/>
<name>A0AA88KDV4_NAELO</name>
<dbReference type="SUPFAM" id="SSF117281">
    <property type="entry name" value="Kelch motif"/>
    <property type="match status" value="1"/>
</dbReference>
<dbReference type="GeneID" id="68103201"/>
<feature type="domain" description="RWD" evidence="5">
    <location>
        <begin position="18"/>
        <end position="179"/>
    </location>
</feature>
<protein>
    <recommendedName>
        <fullName evidence="8">BTB domain-containing protein</fullName>
    </recommendedName>
</protein>
<evidence type="ECO:0000259" key="4">
    <source>
        <dbReference type="PROSITE" id="PS50097"/>
    </source>
</evidence>
<dbReference type="AlphaFoldDB" id="A0AA88KDV4"/>
<dbReference type="SUPFAM" id="SSF54495">
    <property type="entry name" value="UBC-like"/>
    <property type="match status" value="1"/>
</dbReference>
<dbReference type="InterPro" id="IPR011333">
    <property type="entry name" value="SKP1/BTB/POZ_sf"/>
</dbReference>
<feature type="compositionally biased region" description="Polar residues" evidence="3">
    <location>
        <begin position="233"/>
        <end position="247"/>
    </location>
</feature>
<dbReference type="InterPro" id="IPR000210">
    <property type="entry name" value="BTB/POZ_dom"/>
</dbReference>
<dbReference type="InterPro" id="IPR015915">
    <property type="entry name" value="Kelch-typ_b-propeller"/>
</dbReference>
<feature type="domain" description="BTB" evidence="4">
    <location>
        <begin position="653"/>
        <end position="756"/>
    </location>
</feature>
<keyword evidence="7" id="KW-1185">Reference proteome</keyword>
<dbReference type="Gene3D" id="2.120.10.80">
    <property type="entry name" value="Kelch-type beta propeller"/>
    <property type="match status" value="1"/>
</dbReference>
<dbReference type="GO" id="GO:0005794">
    <property type="term" value="C:Golgi apparatus"/>
    <property type="evidence" value="ECO:0007669"/>
    <property type="project" value="TreeGrafter"/>
</dbReference>
<feature type="compositionally biased region" description="Low complexity" evidence="3">
    <location>
        <begin position="248"/>
        <end position="263"/>
    </location>
</feature>
<dbReference type="Pfam" id="PF05773">
    <property type="entry name" value="RWD"/>
    <property type="match status" value="1"/>
</dbReference>
<dbReference type="Gene3D" id="3.10.110.10">
    <property type="entry name" value="Ubiquitin Conjugating Enzyme"/>
    <property type="match status" value="1"/>
</dbReference>
<feature type="domain" description="BTB" evidence="4">
    <location>
        <begin position="857"/>
        <end position="915"/>
    </location>
</feature>
<dbReference type="EMBL" id="PYSW02000045">
    <property type="protein sequence ID" value="KAG2374463.1"/>
    <property type="molecule type" value="Genomic_DNA"/>
</dbReference>
<dbReference type="Gene3D" id="3.30.710.10">
    <property type="entry name" value="Potassium Channel Kv1.1, Chain A"/>
    <property type="match status" value="2"/>
</dbReference>
<dbReference type="CDD" id="cd18186">
    <property type="entry name" value="BTB_POZ_ZBTB_KLHL-like"/>
    <property type="match status" value="1"/>
</dbReference>
<dbReference type="Pfam" id="PF00651">
    <property type="entry name" value="BTB"/>
    <property type="match status" value="1"/>
</dbReference>
<evidence type="ECO:0000259" key="5">
    <source>
        <dbReference type="PROSITE" id="PS50908"/>
    </source>
</evidence>
<organism evidence="6 7">
    <name type="scientific">Naegleria lovaniensis</name>
    <name type="common">Amoeba</name>
    <dbReference type="NCBI Taxonomy" id="51637"/>
    <lineage>
        <taxon>Eukaryota</taxon>
        <taxon>Discoba</taxon>
        <taxon>Heterolobosea</taxon>
        <taxon>Tetramitia</taxon>
        <taxon>Eutetramitia</taxon>
        <taxon>Vahlkampfiidae</taxon>
        <taxon>Naegleria</taxon>
    </lineage>
</organism>
<keyword evidence="2" id="KW-0677">Repeat</keyword>
<dbReference type="InterPro" id="IPR016135">
    <property type="entry name" value="UBQ-conjugating_enzyme/RWD"/>
</dbReference>
<evidence type="ECO:0000313" key="6">
    <source>
        <dbReference type="EMBL" id="KAG2374463.1"/>
    </source>
</evidence>